<dbReference type="Pfam" id="PF00528">
    <property type="entry name" value="BPD_transp_1"/>
    <property type="match status" value="1"/>
</dbReference>
<name>A0ABY9SDX8_9ENTR</name>
<dbReference type="PANTHER" id="PTHR30406">
    <property type="entry name" value="SULFATE TRANSPORT SYSTEM PERMEASE PROTEIN"/>
    <property type="match status" value="1"/>
</dbReference>
<evidence type="ECO:0000256" key="6">
    <source>
        <dbReference type="ARBA" id="ARBA00022989"/>
    </source>
</evidence>
<dbReference type="NCBIfam" id="NF008620">
    <property type="entry name" value="PRK11602.1"/>
    <property type="match status" value="1"/>
</dbReference>
<dbReference type="NCBIfam" id="TIGR00969">
    <property type="entry name" value="3a0106s02"/>
    <property type="match status" value="1"/>
</dbReference>
<dbReference type="InterPro" id="IPR011866">
    <property type="entry name" value="CysW_permease"/>
</dbReference>
<feature type="transmembrane region" description="Helical" evidence="10">
    <location>
        <begin position="248"/>
        <end position="268"/>
    </location>
</feature>
<feature type="transmembrane region" description="Helical" evidence="10">
    <location>
        <begin position="144"/>
        <end position="162"/>
    </location>
</feature>
<keyword evidence="7" id="KW-0764">Sulfate transport</keyword>
<keyword evidence="8 10" id="KW-0472">Membrane</keyword>
<proteinExistence type="predicted"/>
<evidence type="ECO:0000256" key="3">
    <source>
        <dbReference type="ARBA" id="ARBA00022448"/>
    </source>
</evidence>
<sequence>MTDVTELKSYRRTGFNWGKWILISLGVLISFLLLVVPVASIFVQAFSKGLMPALQNIVDPDMLHAIWLTVMIALITVPVNLVFGILLAWLVTRFDFPGRQLLLTLLDIPFAVSPVVAGLVYLLFYGSNGPFASFMDAHNIQIMFAWPGMVLVTIFVTCPFVVRELVPVMLSQGSQEDEAAILLGASGWQMFRRVTLPNIRWALLYGVVLTNARAIGEFGAVSVVSGSIRGETFSLPLQIELLQQDYNTVGSFTAAALLTLMAIVTLFLKSALQWRLNSQEKRLQQEGNHEH</sequence>
<evidence type="ECO:0000256" key="8">
    <source>
        <dbReference type="ARBA" id="ARBA00023136"/>
    </source>
</evidence>
<gene>
    <name evidence="12" type="primary">cysW</name>
    <name evidence="12" type="ORF">RHD99_06150</name>
</gene>
<evidence type="ECO:0000256" key="1">
    <source>
        <dbReference type="ARBA" id="ARBA00004429"/>
    </source>
</evidence>
<dbReference type="PROSITE" id="PS50928">
    <property type="entry name" value="ABC_TM1"/>
    <property type="match status" value="1"/>
</dbReference>
<evidence type="ECO:0000256" key="9">
    <source>
        <dbReference type="ARBA" id="ARBA00025323"/>
    </source>
</evidence>
<evidence type="ECO:0000256" key="7">
    <source>
        <dbReference type="ARBA" id="ARBA00023032"/>
    </source>
</evidence>
<feature type="transmembrane region" description="Helical" evidence="10">
    <location>
        <begin position="101"/>
        <end position="124"/>
    </location>
</feature>
<dbReference type="CDD" id="cd06261">
    <property type="entry name" value="TM_PBP2"/>
    <property type="match status" value="1"/>
</dbReference>
<protein>
    <submittedName>
        <fullName evidence="12">Sulfate/thiosulfate ABC transporter permease CysW</fullName>
    </submittedName>
</protein>
<evidence type="ECO:0000256" key="5">
    <source>
        <dbReference type="ARBA" id="ARBA00022692"/>
    </source>
</evidence>
<evidence type="ECO:0000256" key="4">
    <source>
        <dbReference type="ARBA" id="ARBA00022519"/>
    </source>
</evidence>
<comment type="subcellular location">
    <subcellularLocation>
        <location evidence="1">Cell inner membrane</location>
        <topology evidence="1">Multi-pass membrane protein</topology>
    </subcellularLocation>
</comment>
<dbReference type="SUPFAM" id="SSF161098">
    <property type="entry name" value="MetI-like"/>
    <property type="match status" value="1"/>
</dbReference>
<feature type="transmembrane region" description="Helical" evidence="10">
    <location>
        <begin position="202"/>
        <end position="228"/>
    </location>
</feature>
<feature type="transmembrane region" description="Helical" evidence="10">
    <location>
        <begin position="66"/>
        <end position="89"/>
    </location>
</feature>
<dbReference type="InterPro" id="IPR005667">
    <property type="entry name" value="Sulph_transpt2"/>
</dbReference>
<dbReference type="NCBIfam" id="TIGR02140">
    <property type="entry name" value="permease_CysW"/>
    <property type="match status" value="1"/>
</dbReference>
<reference evidence="12 13" key="1">
    <citation type="submission" date="2023-09" db="EMBL/GenBank/DDBJ databases">
        <title>Buttiauxella selenatireducens sp. nov., isolated from the rhizosphere of Cardamine hupingshanesis.</title>
        <authorList>
            <person name="Zhang S."/>
            <person name="Xu Z."/>
            <person name="Wang H."/>
            <person name="Guo Y."/>
        </authorList>
    </citation>
    <scope>NUCLEOTIDE SEQUENCE [LARGE SCALE GENOMIC DNA]</scope>
    <source>
        <strain evidence="12 13">R73</strain>
    </source>
</reference>
<keyword evidence="13" id="KW-1185">Reference proteome</keyword>
<dbReference type="EMBL" id="CP133838">
    <property type="protein sequence ID" value="WMY75538.1"/>
    <property type="molecule type" value="Genomic_DNA"/>
</dbReference>
<dbReference type="Gene3D" id="1.10.3720.10">
    <property type="entry name" value="MetI-like"/>
    <property type="match status" value="1"/>
</dbReference>
<dbReference type="InterPro" id="IPR000515">
    <property type="entry name" value="MetI-like"/>
</dbReference>
<keyword evidence="5 10" id="KW-0812">Transmembrane</keyword>
<dbReference type="Proteomes" id="UP001246690">
    <property type="component" value="Chromosome"/>
</dbReference>
<evidence type="ECO:0000259" key="11">
    <source>
        <dbReference type="PROSITE" id="PS50928"/>
    </source>
</evidence>
<evidence type="ECO:0000313" key="12">
    <source>
        <dbReference type="EMBL" id="WMY75538.1"/>
    </source>
</evidence>
<keyword evidence="6 10" id="KW-1133">Transmembrane helix</keyword>
<evidence type="ECO:0000313" key="13">
    <source>
        <dbReference type="Proteomes" id="UP001246690"/>
    </source>
</evidence>
<dbReference type="RefSeq" id="WP_183270133.1">
    <property type="nucleotide sequence ID" value="NZ_CP133838.1"/>
</dbReference>
<feature type="transmembrane region" description="Helical" evidence="10">
    <location>
        <begin position="20"/>
        <end position="46"/>
    </location>
</feature>
<accession>A0ABY9SDX8</accession>
<dbReference type="PANTHER" id="PTHR30406:SF9">
    <property type="entry name" value="SULFATE TRANSPORT SYSTEM PERMEASE PROTEIN CYSW"/>
    <property type="match status" value="1"/>
</dbReference>
<keyword evidence="4" id="KW-1003">Cell membrane</keyword>
<dbReference type="InterPro" id="IPR035906">
    <property type="entry name" value="MetI-like_sf"/>
</dbReference>
<comment type="subunit">
    <text evidence="2">The complex is composed of two ATP-binding proteins (CysA), two transmembrane proteins (CysT and CysW) and a solute-binding protein (CysP).</text>
</comment>
<keyword evidence="4" id="KW-0997">Cell inner membrane</keyword>
<comment type="function">
    <text evidence="9">Part of the ABC transporter complex CysAWTP (TC 3.A.1.6.1) involved in sulfate/thiosulfate import. Probably responsible for the translocation of the substrate across the membrane.</text>
</comment>
<evidence type="ECO:0000256" key="10">
    <source>
        <dbReference type="SAM" id="Phobius"/>
    </source>
</evidence>
<evidence type="ECO:0000256" key="2">
    <source>
        <dbReference type="ARBA" id="ARBA00011779"/>
    </source>
</evidence>
<keyword evidence="3" id="KW-0813">Transport</keyword>
<feature type="domain" description="ABC transmembrane type-1" evidence="11">
    <location>
        <begin position="66"/>
        <end position="270"/>
    </location>
</feature>
<organism evidence="12 13">
    <name type="scientific">Buttiauxella selenatireducens</name>
    <dbReference type="NCBI Taxonomy" id="3073902"/>
    <lineage>
        <taxon>Bacteria</taxon>
        <taxon>Pseudomonadati</taxon>
        <taxon>Pseudomonadota</taxon>
        <taxon>Gammaproteobacteria</taxon>
        <taxon>Enterobacterales</taxon>
        <taxon>Enterobacteriaceae</taxon>
        <taxon>Buttiauxella</taxon>
    </lineage>
</organism>